<dbReference type="InterPro" id="IPR008593">
    <property type="entry name" value="Dam_MeTrfase"/>
</dbReference>
<dbReference type="GO" id="GO:0003677">
    <property type="term" value="F:DNA binding"/>
    <property type="evidence" value="ECO:0007669"/>
    <property type="project" value="InterPro"/>
</dbReference>
<proteinExistence type="predicted"/>
<dbReference type="Proteomes" id="UP000266177">
    <property type="component" value="Unassembled WGS sequence"/>
</dbReference>
<evidence type="ECO:0000313" key="2">
    <source>
        <dbReference type="Proteomes" id="UP000266177"/>
    </source>
</evidence>
<organism evidence="1 2">
    <name type="scientific">Paenibacillus thiaminolyticus</name>
    <name type="common">Bacillus thiaminolyticus</name>
    <dbReference type="NCBI Taxonomy" id="49283"/>
    <lineage>
        <taxon>Bacteria</taxon>
        <taxon>Bacillati</taxon>
        <taxon>Bacillota</taxon>
        <taxon>Bacilli</taxon>
        <taxon>Bacillales</taxon>
        <taxon>Paenibacillaceae</taxon>
        <taxon>Paenibacillus</taxon>
    </lineage>
</organism>
<dbReference type="AlphaFoldDB" id="A0A3A3GN13"/>
<gene>
    <name evidence="1" type="ORF">DQX05_01215</name>
</gene>
<accession>A0A3A3GN13</accession>
<reference evidence="1 2" key="1">
    <citation type="submission" date="2018-09" db="EMBL/GenBank/DDBJ databases">
        <title>Paenibacillus SK2017-BO5.</title>
        <authorList>
            <person name="Piskunova J.V."/>
            <person name="Dubiley S.A."/>
            <person name="Severinov K.V."/>
        </authorList>
    </citation>
    <scope>NUCLEOTIDE SEQUENCE [LARGE SCALE GENOMIC DNA]</scope>
    <source>
        <strain evidence="1 2">BO5</strain>
    </source>
</reference>
<sequence length="175" mass="19605">MNEALTSSKRDDWGTPEWLYDQLHEAFGFTIDVCANAENHKHPNYFDTEKNGLTQDWTGVCWMNPPYGRAVSRWMRKAVEEAHKGVTVVGLVAARTDTIWFQDNALLGRIYYLKGRLKFEGAADGAPFPSAIVVWYPGCSLRGSYYVPATPAGISQICMDHRYTAQSMGGYIAQA</sequence>
<comment type="caution">
    <text evidence="1">The sequence shown here is derived from an EMBL/GenBank/DDBJ whole genome shotgun (WGS) entry which is preliminary data.</text>
</comment>
<protein>
    <submittedName>
        <fullName evidence="1">Adenine methyltransferase</fullName>
    </submittedName>
</protein>
<dbReference type="RefSeq" id="WP_119790738.1">
    <property type="nucleotide sequence ID" value="NZ_QYZD01000001.1"/>
</dbReference>
<dbReference type="EMBL" id="QYZD01000001">
    <property type="protein sequence ID" value="RJG26680.1"/>
    <property type="molecule type" value="Genomic_DNA"/>
</dbReference>
<dbReference type="GO" id="GO:0032259">
    <property type="term" value="P:methylation"/>
    <property type="evidence" value="ECO:0007669"/>
    <property type="project" value="UniProtKB-KW"/>
</dbReference>
<dbReference type="OrthoDB" id="189843at2"/>
<dbReference type="GO" id="GO:0009007">
    <property type="term" value="F:site-specific DNA-methyltransferase (adenine-specific) activity"/>
    <property type="evidence" value="ECO:0007669"/>
    <property type="project" value="InterPro"/>
</dbReference>
<dbReference type="GO" id="GO:0009307">
    <property type="term" value="P:DNA restriction-modification system"/>
    <property type="evidence" value="ECO:0007669"/>
    <property type="project" value="InterPro"/>
</dbReference>
<keyword evidence="1" id="KW-0489">Methyltransferase</keyword>
<evidence type="ECO:0000313" key="1">
    <source>
        <dbReference type="EMBL" id="RJG26680.1"/>
    </source>
</evidence>
<name>A0A3A3GN13_PANTH</name>
<dbReference type="Pfam" id="PF05869">
    <property type="entry name" value="Dam"/>
    <property type="match status" value="1"/>
</dbReference>
<keyword evidence="1" id="KW-0808">Transferase</keyword>